<evidence type="ECO:0000256" key="6">
    <source>
        <dbReference type="PROSITE-ProRule" id="PRU00076"/>
    </source>
</evidence>
<evidence type="ECO:0000256" key="2">
    <source>
        <dbReference type="ARBA" id="ARBA00022729"/>
    </source>
</evidence>
<dbReference type="InterPro" id="IPR000742">
    <property type="entry name" value="EGF"/>
</dbReference>
<dbReference type="EMBL" id="KN716319">
    <property type="protein sequence ID" value="KJH47146.1"/>
    <property type="molecule type" value="Genomic_DNA"/>
</dbReference>
<dbReference type="PROSITE" id="PS50026">
    <property type="entry name" value="EGF_3"/>
    <property type="match status" value="6"/>
</dbReference>
<keyword evidence="1 6" id="KW-0245">EGF-like domain</keyword>
<feature type="disulfide bond" evidence="6">
    <location>
        <begin position="133"/>
        <end position="143"/>
    </location>
</feature>
<dbReference type="PANTHER" id="PTHR12916:SF4">
    <property type="entry name" value="UNINFLATABLE, ISOFORM C"/>
    <property type="match status" value="1"/>
</dbReference>
<dbReference type="AlphaFoldDB" id="A0A0D8XXR6"/>
<evidence type="ECO:0000256" key="4">
    <source>
        <dbReference type="ARBA" id="ARBA00023157"/>
    </source>
</evidence>
<keyword evidence="10" id="KW-1185">Reference proteome</keyword>
<feature type="disulfide bond" evidence="6">
    <location>
        <begin position="93"/>
        <end position="102"/>
    </location>
</feature>
<dbReference type="PROSITE" id="PS01187">
    <property type="entry name" value="EGF_CA"/>
    <property type="match status" value="1"/>
</dbReference>
<protein>
    <submittedName>
        <fullName evidence="9">EGF-like domain protein</fullName>
    </submittedName>
</protein>
<dbReference type="GO" id="GO:0007219">
    <property type="term" value="P:Notch signaling pathway"/>
    <property type="evidence" value="ECO:0007669"/>
    <property type="project" value="TreeGrafter"/>
</dbReference>
<dbReference type="InterPro" id="IPR000152">
    <property type="entry name" value="EGF-type_Asp/Asn_hydroxyl_site"/>
</dbReference>
<keyword evidence="5" id="KW-0325">Glycoprotein</keyword>
<feature type="disulfide bond" evidence="6">
    <location>
        <begin position="34"/>
        <end position="44"/>
    </location>
</feature>
<reference evidence="9 10" key="1">
    <citation type="submission" date="2013-11" db="EMBL/GenBank/DDBJ databases">
        <title>Draft genome of the bovine lungworm Dictyocaulus viviparus.</title>
        <authorList>
            <person name="Mitreva M."/>
        </authorList>
    </citation>
    <scope>NUCLEOTIDE SEQUENCE [LARGE SCALE GENOMIC DNA]</scope>
    <source>
        <strain evidence="9 10">HannoverDv2000</strain>
    </source>
</reference>
<dbReference type="SUPFAM" id="SSF57196">
    <property type="entry name" value="EGF/Laminin"/>
    <property type="match status" value="3"/>
</dbReference>
<reference evidence="10" key="2">
    <citation type="journal article" date="2016" name="Sci. Rep.">
        <title>Dictyocaulus viviparus genome, variome and transcriptome elucidate lungworm biology and support future intervention.</title>
        <authorList>
            <person name="McNulty S.N."/>
            <person name="Strube C."/>
            <person name="Rosa B.A."/>
            <person name="Martin J.C."/>
            <person name="Tyagi R."/>
            <person name="Choi Y.J."/>
            <person name="Wang Q."/>
            <person name="Hallsworth Pepin K."/>
            <person name="Zhang X."/>
            <person name="Ozersky P."/>
            <person name="Wilson R.K."/>
            <person name="Sternberg P.W."/>
            <person name="Gasser R.B."/>
            <person name="Mitreva M."/>
        </authorList>
    </citation>
    <scope>NUCLEOTIDE SEQUENCE [LARGE SCALE GENOMIC DNA]</scope>
    <source>
        <strain evidence="10">HannoverDv2000</strain>
    </source>
</reference>
<dbReference type="PROSITE" id="PS00010">
    <property type="entry name" value="ASX_HYDROXYL"/>
    <property type="match status" value="2"/>
</dbReference>
<keyword evidence="7" id="KW-0812">Transmembrane</keyword>
<evidence type="ECO:0000259" key="8">
    <source>
        <dbReference type="PROSITE" id="PS50026"/>
    </source>
</evidence>
<keyword evidence="3" id="KW-0677">Repeat</keyword>
<keyword evidence="7" id="KW-0472">Membrane</keyword>
<gene>
    <name evidence="9" type="ORF">DICVIV_06797</name>
</gene>
<dbReference type="PANTHER" id="PTHR12916">
    <property type="entry name" value="CYTOCHROME C OXIDASE POLYPEPTIDE VIC-2"/>
    <property type="match status" value="1"/>
</dbReference>
<evidence type="ECO:0000256" key="3">
    <source>
        <dbReference type="ARBA" id="ARBA00022737"/>
    </source>
</evidence>
<evidence type="ECO:0000256" key="1">
    <source>
        <dbReference type="ARBA" id="ARBA00022536"/>
    </source>
</evidence>
<dbReference type="InterPro" id="IPR049883">
    <property type="entry name" value="NOTCH1_EGF-like"/>
</dbReference>
<feature type="domain" description="EGF-like" evidence="8">
    <location>
        <begin position="244"/>
        <end position="280"/>
    </location>
</feature>
<sequence>MNLDAMRQHDNINGKCLCTAGFYGDFCEKKIDFCMSKPCVHGYCESTLSGFKCKCYEGYSGDTCSSIFDMCTVSSCSGRGRCTPVWNATMCTCDKRWRGKHCDQLLDECMDVPCENDGVCETTSDRCEVVGSCLKQPCERGECIQFSNNTHLCNCPTGYEGKNCEKRIDYCVKNPCLNEGSCESLIDQYKCHCVPGFKGINCETNIDECLFGFCSNGSTCRDRIADYDCICDGTGFQGKNCTIDIDECTVTSNCVNGQCTNTHGSYRCDCEDGFIGSRCSVRDPCRPDAFNRTTHTCVHGVCINPTVQRDDAGHETSVHECKCHWGYTGSQCLVKVSEQKMLALSRVLGPMIVVLSVLAILGCVLFVIVFRGKRALHGHYSPSYQEQNGARLQMNSMVKLPPEERLI</sequence>
<dbReference type="PROSITE" id="PS01186">
    <property type="entry name" value="EGF_2"/>
    <property type="match status" value="6"/>
</dbReference>
<feature type="domain" description="EGF-like" evidence="8">
    <location>
        <begin position="205"/>
        <end position="242"/>
    </location>
</feature>
<organism evidence="9 10">
    <name type="scientific">Dictyocaulus viviparus</name>
    <name type="common">Bovine lungworm</name>
    <dbReference type="NCBI Taxonomy" id="29172"/>
    <lineage>
        <taxon>Eukaryota</taxon>
        <taxon>Metazoa</taxon>
        <taxon>Ecdysozoa</taxon>
        <taxon>Nematoda</taxon>
        <taxon>Chromadorea</taxon>
        <taxon>Rhabditida</taxon>
        <taxon>Rhabditina</taxon>
        <taxon>Rhabditomorpha</taxon>
        <taxon>Strongyloidea</taxon>
        <taxon>Metastrongylidae</taxon>
        <taxon>Dictyocaulus</taxon>
    </lineage>
</organism>
<feature type="disulfide bond" evidence="6">
    <location>
        <begin position="193"/>
        <end position="202"/>
    </location>
</feature>
<dbReference type="Gene3D" id="2.10.25.10">
    <property type="entry name" value="Laminin"/>
    <property type="match status" value="7"/>
</dbReference>
<dbReference type="Pfam" id="PF00008">
    <property type="entry name" value="EGF"/>
    <property type="match status" value="2"/>
</dbReference>
<name>A0A0D8XXR6_DICVI</name>
<evidence type="ECO:0000313" key="9">
    <source>
        <dbReference type="EMBL" id="KJH47146.1"/>
    </source>
</evidence>
<dbReference type="InterPro" id="IPR001881">
    <property type="entry name" value="EGF-like_Ca-bd_dom"/>
</dbReference>
<dbReference type="Proteomes" id="UP000053766">
    <property type="component" value="Unassembled WGS sequence"/>
</dbReference>
<feature type="domain" description="EGF-like" evidence="8">
    <location>
        <begin position="167"/>
        <end position="203"/>
    </location>
</feature>
<dbReference type="InterPro" id="IPR009030">
    <property type="entry name" value="Growth_fac_rcpt_cys_sf"/>
</dbReference>
<dbReference type="GO" id="GO:0005509">
    <property type="term" value="F:calcium ion binding"/>
    <property type="evidence" value="ECO:0007669"/>
    <property type="project" value="InterPro"/>
</dbReference>
<feature type="disulfide bond" evidence="6">
    <location>
        <begin position="55"/>
        <end position="64"/>
    </location>
</feature>
<feature type="disulfide bond" evidence="6">
    <location>
        <begin position="270"/>
        <end position="279"/>
    </location>
</feature>
<dbReference type="InterPro" id="IPR013032">
    <property type="entry name" value="EGF-like_CS"/>
</dbReference>
<keyword evidence="7" id="KW-1133">Transmembrane helix</keyword>
<dbReference type="SMART" id="SM00181">
    <property type="entry name" value="EGF"/>
    <property type="match status" value="7"/>
</dbReference>
<evidence type="ECO:0000256" key="7">
    <source>
        <dbReference type="SAM" id="Phobius"/>
    </source>
</evidence>
<dbReference type="Pfam" id="PF12661">
    <property type="entry name" value="hEGF"/>
    <property type="match status" value="1"/>
</dbReference>
<feature type="domain" description="EGF-like" evidence="8">
    <location>
        <begin position="67"/>
        <end position="103"/>
    </location>
</feature>
<proteinExistence type="predicted"/>
<comment type="caution">
    <text evidence="6">Lacks conserved residue(s) required for the propagation of feature annotation.</text>
</comment>
<accession>A0A0D8XXR6</accession>
<feature type="transmembrane region" description="Helical" evidence="7">
    <location>
        <begin position="347"/>
        <end position="370"/>
    </location>
</feature>
<feature type="domain" description="EGF-like" evidence="8">
    <location>
        <begin position="30"/>
        <end position="65"/>
    </location>
</feature>
<dbReference type="SUPFAM" id="SSF57184">
    <property type="entry name" value="Growth factor receptor domain"/>
    <property type="match status" value="1"/>
</dbReference>
<keyword evidence="2" id="KW-0732">Signal</keyword>
<dbReference type="SMART" id="SM00179">
    <property type="entry name" value="EGF_CA"/>
    <property type="match status" value="5"/>
</dbReference>
<dbReference type="FunFam" id="2.10.25.10:FF:000472">
    <property type="entry name" value="Uncharacterized protein, isoform A"/>
    <property type="match status" value="1"/>
</dbReference>
<feature type="disulfide bond" evidence="6">
    <location>
        <begin position="155"/>
        <end position="164"/>
    </location>
</feature>
<dbReference type="Pfam" id="PF07645">
    <property type="entry name" value="EGF_CA"/>
    <property type="match status" value="1"/>
</dbReference>
<dbReference type="GO" id="GO:0005112">
    <property type="term" value="F:Notch binding"/>
    <property type="evidence" value="ECO:0007669"/>
    <property type="project" value="TreeGrafter"/>
</dbReference>
<dbReference type="CDD" id="cd00054">
    <property type="entry name" value="EGF_CA"/>
    <property type="match status" value="3"/>
</dbReference>
<dbReference type="PROSITE" id="PS00022">
    <property type="entry name" value="EGF_1"/>
    <property type="match status" value="7"/>
</dbReference>
<evidence type="ECO:0000313" key="10">
    <source>
        <dbReference type="Proteomes" id="UP000053766"/>
    </source>
</evidence>
<keyword evidence="4 6" id="KW-1015">Disulfide bond</keyword>
<dbReference type="InterPro" id="IPR018097">
    <property type="entry name" value="EGF_Ca-bd_CS"/>
</dbReference>
<dbReference type="OrthoDB" id="430340at2759"/>
<feature type="domain" description="EGF-like" evidence="8">
    <location>
        <begin position="129"/>
        <end position="165"/>
    </location>
</feature>
<dbReference type="STRING" id="29172.A0A0D8XXR6"/>
<evidence type="ECO:0000256" key="5">
    <source>
        <dbReference type="ARBA" id="ARBA00023180"/>
    </source>
</evidence>